<dbReference type="InterPro" id="IPR052017">
    <property type="entry name" value="TSUP"/>
</dbReference>
<dbReference type="eggNOG" id="COG0730">
    <property type="taxonomic scope" value="Bacteria"/>
</dbReference>
<comment type="subcellular location">
    <subcellularLocation>
        <location evidence="1 8">Cell membrane</location>
        <topology evidence="1 8">Multi-pass membrane protein</topology>
    </subcellularLocation>
</comment>
<evidence type="ECO:0000256" key="4">
    <source>
        <dbReference type="ARBA" id="ARBA00022475"/>
    </source>
</evidence>
<evidence type="ECO:0000256" key="8">
    <source>
        <dbReference type="RuleBase" id="RU363041"/>
    </source>
</evidence>
<dbReference type="PATRIC" id="fig|946077.3.peg.1399"/>
<dbReference type="Proteomes" id="UP000005938">
    <property type="component" value="Unassembled WGS sequence"/>
</dbReference>
<evidence type="ECO:0000256" key="7">
    <source>
        <dbReference type="ARBA" id="ARBA00023136"/>
    </source>
</evidence>
<feature type="transmembrane region" description="Helical" evidence="8">
    <location>
        <begin position="129"/>
        <end position="149"/>
    </location>
</feature>
<protein>
    <recommendedName>
        <fullName evidence="8">Probable membrane transporter protein</fullName>
    </recommendedName>
</protein>
<keyword evidence="4 8" id="KW-1003">Cell membrane</keyword>
<keyword evidence="3" id="KW-0813">Transport</keyword>
<evidence type="ECO:0000313" key="10">
    <source>
        <dbReference type="Proteomes" id="UP000005938"/>
    </source>
</evidence>
<dbReference type="GO" id="GO:0005886">
    <property type="term" value="C:plasma membrane"/>
    <property type="evidence" value="ECO:0007669"/>
    <property type="project" value="UniProtKB-SubCell"/>
</dbReference>
<comment type="caution">
    <text evidence="9">The sequence shown here is derived from an EMBL/GenBank/DDBJ whole genome shotgun (WGS) entry which is preliminary data.</text>
</comment>
<comment type="similarity">
    <text evidence="2 8">Belongs to the 4-toluene sulfonate uptake permease (TSUP) (TC 2.A.102) family.</text>
</comment>
<dbReference type="PANTHER" id="PTHR30269:SF37">
    <property type="entry name" value="MEMBRANE TRANSPORTER PROTEIN"/>
    <property type="match status" value="1"/>
</dbReference>
<dbReference type="InterPro" id="IPR002781">
    <property type="entry name" value="TM_pro_TauE-like"/>
</dbReference>
<evidence type="ECO:0000256" key="2">
    <source>
        <dbReference type="ARBA" id="ARBA00009142"/>
    </source>
</evidence>
<dbReference type="STRING" id="946077.W5A_06910"/>
<dbReference type="EMBL" id="AJJU01000006">
    <property type="protein sequence ID" value="EID75280.1"/>
    <property type="molecule type" value="Genomic_DNA"/>
</dbReference>
<feature type="transmembrane region" description="Helical" evidence="8">
    <location>
        <begin position="31"/>
        <end position="52"/>
    </location>
</feature>
<gene>
    <name evidence="9" type="ORF">W5A_06910</name>
</gene>
<proteinExistence type="inferred from homology"/>
<feature type="transmembrane region" description="Helical" evidence="8">
    <location>
        <begin position="193"/>
        <end position="215"/>
    </location>
</feature>
<keyword evidence="10" id="KW-1185">Reference proteome</keyword>
<dbReference type="RefSeq" id="WP_008238788.1">
    <property type="nucleotide sequence ID" value="NZ_AJJU01000006.1"/>
</dbReference>
<feature type="transmembrane region" description="Helical" evidence="8">
    <location>
        <begin position="227"/>
        <end position="248"/>
    </location>
</feature>
<accession>I0WFW4</accession>
<feature type="transmembrane region" description="Helical" evidence="8">
    <location>
        <begin position="72"/>
        <end position="90"/>
    </location>
</feature>
<keyword evidence="7 8" id="KW-0472">Membrane</keyword>
<evidence type="ECO:0000313" key="9">
    <source>
        <dbReference type="EMBL" id="EID75280.1"/>
    </source>
</evidence>
<dbReference type="Pfam" id="PF01925">
    <property type="entry name" value="TauE"/>
    <property type="match status" value="1"/>
</dbReference>
<evidence type="ECO:0000256" key="6">
    <source>
        <dbReference type="ARBA" id="ARBA00022989"/>
    </source>
</evidence>
<dbReference type="PANTHER" id="PTHR30269">
    <property type="entry name" value="TRANSMEMBRANE PROTEIN YFCA"/>
    <property type="match status" value="1"/>
</dbReference>
<keyword evidence="5 8" id="KW-0812">Transmembrane</keyword>
<feature type="transmembrane region" description="Helical" evidence="8">
    <location>
        <begin position="96"/>
        <end position="117"/>
    </location>
</feature>
<dbReference type="OrthoDB" id="677436at2"/>
<name>I0WFW4_9FLAO</name>
<evidence type="ECO:0000256" key="1">
    <source>
        <dbReference type="ARBA" id="ARBA00004651"/>
    </source>
</evidence>
<evidence type="ECO:0000256" key="5">
    <source>
        <dbReference type="ARBA" id="ARBA00022692"/>
    </source>
</evidence>
<sequence length="251" mass="26818">MALKDLSFLFLVFALIAEVIGTVGGFGSSVFFVPIANMYFDFQTVLGLTALFHLSSNLSKIALFRKGLDKKLLLYIGGPSVVFVIVGGIASAYIDAAYLEIGLGIFLIGLSVLFLINSHLKVKANKREAVTGGALSGFVAGMLGTGGAIRGLTMAAFNLEKNAFIATSAFIDFFVDLSRSVVYVINGYVTSEVLIYIPFLLVIGIVGTYIGRYILSHISQDSFKKISLILILIIGVTTLLNVVLGNILGLE</sequence>
<organism evidence="9 10">
    <name type="scientific">Imtechella halotolerans K1</name>
    <dbReference type="NCBI Taxonomy" id="946077"/>
    <lineage>
        <taxon>Bacteria</taxon>
        <taxon>Pseudomonadati</taxon>
        <taxon>Bacteroidota</taxon>
        <taxon>Flavobacteriia</taxon>
        <taxon>Flavobacteriales</taxon>
        <taxon>Flavobacteriaceae</taxon>
        <taxon>Imtechella</taxon>
    </lineage>
</organism>
<evidence type="ECO:0000256" key="3">
    <source>
        <dbReference type="ARBA" id="ARBA00022448"/>
    </source>
</evidence>
<dbReference type="AlphaFoldDB" id="I0WFW4"/>
<reference evidence="9 10" key="1">
    <citation type="journal article" date="2012" name="J. Bacteriol.">
        <title>Genome Sequence of the Halotolerant Bacterium Imtechella halotolerans K1T.</title>
        <authorList>
            <person name="Kumar S."/>
            <person name="Vikram S."/>
            <person name="Subramanian S."/>
            <person name="Raghava G.P."/>
            <person name="Pinnaka A.K."/>
        </authorList>
    </citation>
    <scope>NUCLEOTIDE SEQUENCE [LARGE SCALE GENOMIC DNA]</scope>
    <source>
        <strain evidence="9 10">K1</strain>
    </source>
</reference>
<keyword evidence="6 8" id="KW-1133">Transmembrane helix</keyword>